<keyword evidence="3" id="KW-1185">Reference proteome</keyword>
<reference evidence="2 3" key="1">
    <citation type="submission" date="2024-10" db="EMBL/GenBank/DDBJ databases">
        <title>Updated reference genomes for cyclostephanoid diatoms.</title>
        <authorList>
            <person name="Roberts W.R."/>
            <person name="Alverson A.J."/>
        </authorList>
    </citation>
    <scope>NUCLEOTIDE SEQUENCE [LARGE SCALE GENOMIC DNA]</scope>
    <source>
        <strain evidence="2 3">AJA228-03</strain>
    </source>
</reference>
<name>A0ABD3RXX3_9STRA</name>
<feature type="region of interest" description="Disordered" evidence="1">
    <location>
        <begin position="423"/>
        <end position="442"/>
    </location>
</feature>
<dbReference type="AlphaFoldDB" id="A0ABD3RXX3"/>
<feature type="compositionally biased region" description="Basic and acidic residues" evidence="1">
    <location>
        <begin position="392"/>
        <end position="402"/>
    </location>
</feature>
<dbReference type="EMBL" id="JALLPB020000119">
    <property type="protein sequence ID" value="KAL3817089.1"/>
    <property type="molecule type" value="Genomic_DNA"/>
</dbReference>
<comment type="caution">
    <text evidence="2">The sequence shown here is derived from an EMBL/GenBank/DDBJ whole genome shotgun (WGS) entry which is preliminary data.</text>
</comment>
<feature type="region of interest" description="Disordered" evidence="1">
    <location>
        <begin position="384"/>
        <end position="415"/>
    </location>
</feature>
<feature type="compositionally biased region" description="Basic residues" evidence="1">
    <location>
        <begin position="431"/>
        <end position="442"/>
    </location>
</feature>
<evidence type="ECO:0000313" key="3">
    <source>
        <dbReference type="Proteomes" id="UP001530377"/>
    </source>
</evidence>
<protein>
    <submittedName>
        <fullName evidence="2">Uncharacterized protein</fullName>
    </submittedName>
</protein>
<organism evidence="2 3">
    <name type="scientific">Cyclostephanos tholiformis</name>
    <dbReference type="NCBI Taxonomy" id="382380"/>
    <lineage>
        <taxon>Eukaryota</taxon>
        <taxon>Sar</taxon>
        <taxon>Stramenopiles</taxon>
        <taxon>Ochrophyta</taxon>
        <taxon>Bacillariophyta</taxon>
        <taxon>Coscinodiscophyceae</taxon>
        <taxon>Thalassiosirophycidae</taxon>
        <taxon>Stephanodiscales</taxon>
        <taxon>Stephanodiscaceae</taxon>
        <taxon>Cyclostephanos</taxon>
    </lineage>
</organism>
<proteinExistence type="predicted"/>
<dbReference type="Proteomes" id="UP001530377">
    <property type="component" value="Unassembled WGS sequence"/>
</dbReference>
<sequence length="442" mass="48293">MTSSPPTQLSESRFVHAFGYHLARKLLGERQTNECILGAYYQRQGDDAATGSADGAFRCLRANWRSNARFPWNIPDSSARESKGGSVDSNLDVETLFVDITFDFIVFPVEIIDGGMTDSYYLLKKDDIRQDFDNGGLKGGDISVDADSIAVSVAVRIGALVAVPATSNITNAANSCNAGSGDAMSIHTYQYKYQRGSKALTAYDLLEHCRSIDIVLEEMDPADVARIIGDAFVEGCSKCSWQVMAKRDSYRPAARCDSTELTDKAIADMSEWAMNDLQWHMKLHHGSLEADGFLPLSSNGCNTSVNLIDRCMLDMILLQSNHGIVGNDYTSVPLLEALAVWKSVDPSIVSAVEKPVGPSSTRKLSPTRNATALLEYVSDVSYPTMENPAPKKGKDTRSEIIGKLKSTVRRPTTSQETALFARGKTTTIGGNRKKPKFRLSES</sequence>
<evidence type="ECO:0000256" key="1">
    <source>
        <dbReference type="SAM" id="MobiDB-lite"/>
    </source>
</evidence>
<gene>
    <name evidence="2" type="ORF">ACHAXA_009920</name>
</gene>
<accession>A0ABD3RXX3</accession>
<evidence type="ECO:0000313" key="2">
    <source>
        <dbReference type="EMBL" id="KAL3817089.1"/>
    </source>
</evidence>